<feature type="region of interest" description="Disordered" evidence="1">
    <location>
        <begin position="1"/>
        <end position="98"/>
    </location>
</feature>
<reference evidence="2 3" key="1">
    <citation type="submission" date="2019-07" db="EMBL/GenBank/DDBJ databases">
        <title>De Novo Assembly of kiwifruit Actinidia rufa.</title>
        <authorList>
            <person name="Sugita-Konishi S."/>
            <person name="Sato K."/>
            <person name="Mori E."/>
            <person name="Abe Y."/>
            <person name="Kisaki G."/>
            <person name="Hamano K."/>
            <person name="Suezawa K."/>
            <person name="Otani M."/>
            <person name="Fukuda T."/>
            <person name="Manabe T."/>
            <person name="Gomi K."/>
            <person name="Tabuchi M."/>
            <person name="Akimitsu K."/>
            <person name="Kataoka I."/>
        </authorList>
    </citation>
    <scope>NUCLEOTIDE SEQUENCE [LARGE SCALE GENOMIC DNA]</scope>
    <source>
        <strain evidence="3">cv. Fuchu</strain>
    </source>
</reference>
<sequence>MMASSRGDNTEGKSTDGATASGDEEPDIELSSNLSSSSQVQELCQNHGSPPSLDRMVEESKGVSSVTKSTPSAKGVVVGEKHLREEASNVSLSKAKSKGKEALPPLAVKKAKSATSIAPMTKGAKLALAPEEGTSAKPGAALGPGASASMLGNALVAEKILARVILPANKEYVDKLSLDQQAVVLGSSLAVRSRDIENEASFQIARAELAELEMVQAQTRAIELEGLLAQFNDRERRRPPMSLRRGLRPWRG</sequence>
<dbReference type="EMBL" id="BJWL01000026">
    <property type="protein sequence ID" value="GFZ16965.1"/>
    <property type="molecule type" value="Genomic_DNA"/>
</dbReference>
<dbReference type="AlphaFoldDB" id="A0A7J0H1R4"/>
<keyword evidence="3" id="KW-1185">Reference proteome</keyword>
<feature type="compositionally biased region" description="Polar residues" evidence="1">
    <location>
        <begin position="39"/>
        <end position="49"/>
    </location>
</feature>
<feature type="compositionally biased region" description="Polar residues" evidence="1">
    <location>
        <begin position="62"/>
        <end position="72"/>
    </location>
</feature>
<evidence type="ECO:0000256" key="1">
    <source>
        <dbReference type="SAM" id="MobiDB-lite"/>
    </source>
</evidence>
<dbReference type="OrthoDB" id="10556091at2759"/>
<name>A0A7J0H1R4_9ERIC</name>
<comment type="caution">
    <text evidence="2">The sequence shown here is derived from an EMBL/GenBank/DDBJ whole genome shotgun (WGS) entry which is preliminary data.</text>
</comment>
<evidence type="ECO:0000313" key="2">
    <source>
        <dbReference type="EMBL" id="GFZ16965.1"/>
    </source>
</evidence>
<evidence type="ECO:0000313" key="3">
    <source>
        <dbReference type="Proteomes" id="UP000585474"/>
    </source>
</evidence>
<proteinExistence type="predicted"/>
<dbReference type="Proteomes" id="UP000585474">
    <property type="component" value="Unassembled WGS sequence"/>
</dbReference>
<accession>A0A7J0H1R4</accession>
<gene>
    <name evidence="2" type="ORF">Acr_26g0002350</name>
</gene>
<protein>
    <submittedName>
        <fullName evidence="2">Uncharacterized protein</fullName>
    </submittedName>
</protein>
<organism evidence="2 3">
    <name type="scientific">Actinidia rufa</name>
    <dbReference type="NCBI Taxonomy" id="165716"/>
    <lineage>
        <taxon>Eukaryota</taxon>
        <taxon>Viridiplantae</taxon>
        <taxon>Streptophyta</taxon>
        <taxon>Embryophyta</taxon>
        <taxon>Tracheophyta</taxon>
        <taxon>Spermatophyta</taxon>
        <taxon>Magnoliopsida</taxon>
        <taxon>eudicotyledons</taxon>
        <taxon>Gunneridae</taxon>
        <taxon>Pentapetalae</taxon>
        <taxon>asterids</taxon>
        <taxon>Ericales</taxon>
        <taxon>Actinidiaceae</taxon>
        <taxon>Actinidia</taxon>
    </lineage>
</organism>